<feature type="signal peptide" evidence="1">
    <location>
        <begin position="1"/>
        <end position="15"/>
    </location>
</feature>
<evidence type="ECO:0000313" key="3">
    <source>
        <dbReference type="Proteomes" id="UP000073492"/>
    </source>
</evidence>
<protein>
    <submittedName>
        <fullName evidence="2">Uncharacterized protein</fullName>
    </submittedName>
</protein>
<dbReference type="AlphaFoldDB" id="A0A139I4X0"/>
<evidence type="ECO:0000256" key="1">
    <source>
        <dbReference type="SAM" id="SignalP"/>
    </source>
</evidence>
<name>A0A139I4X0_9PEZI</name>
<sequence>MRSVLTFAATTIALASTISATASGPQCDCTGLNNCLNQGAWGCVQLAGPNCVDQTQSCSITCGGGGFMYAYQKHNSDDRQCVCSNQDASQTPNCPGSSPVLNGGQCNCQGLNNCHNQGAWGCVQLAGPNCVDQTQNCRLACGGSGYMFAYQKHGSPDRRCVCSNQDAAHGVC</sequence>
<dbReference type="Proteomes" id="UP000073492">
    <property type="component" value="Unassembled WGS sequence"/>
</dbReference>
<evidence type="ECO:0000313" key="2">
    <source>
        <dbReference type="EMBL" id="KXT09803.1"/>
    </source>
</evidence>
<proteinExistence type="predicted"/>
<keyword evidence="1" id="KW-0732">Signal</keyword>
<feature type="chain" id="PRO_5013266513" evidence="1">
    <location>
        <begin position="16"/>
        <end position="172"/>
    </location>
</feature>
<organism evidence="2 3">
    <name type="scientific">Pseudocercospora musae</name>
    <dbReference type="NCBI Taxonomy" id="113226"/>
    <lineage>
        <taxon>Eukaryota</taxon>
        <taxon>Fungi</taxon>
        <taxon>Dikarya</taxon>
        <taxon>Ascomycota</taxon>
        <taxon>Pezizomycotina</taxon>
        <taxon>Dothideomycetes</taxon>
        <taxon>Dothideomycetidae</taxon>
        <taxon>Mycosphaerellales</taxon>
        <taxon>Mycosphaerellaceae</taxon>
        <taxon>Pseudocercospora</taxon>
    </lineage>
</organism>
<gene>
    <name evidence="2" type="ORF">AC579_6553</name>
</gene>
<accession>A0A139I4X0</accession>
<keyword evidence="3" id="KW-1185">Reference proteome</keyword>
<dbReference type="OrthoDB" id="3649811at2759"/>
<reference evidence="2 3" key="1">
    <citation type="submission" date="2015-07" db="EMBL/GenBank/DDBJ databases">
        <title>Comparative genomics of the Sigatoka disease complex on banana suggests a link between parallel evolutionary changes in Pseudocercospora fijiensis and Pseudocercospora eumusae and increased virulence on the banana host.</title>
        <authorList>
            <person name="Chang T.-C."/>
            <person name="Salvucci A."/>
            <person name="Crous P.W."/>
            <person name="Stergiopoulos I."/>
        </authorList>
    </citation>
    <scope>NUCLEOTIDE SEQUENCE [LARGE SCALE GENOMIC DNA]</scope>
    <source>
        <strain evidence="2 3">CBS 116634</strain>
    </source>
</reference>
<dbReference type="EMBL" id="LFZO01000305">
    <property type="protein sequence ID" value="KXT09803.1"/>
    <property type="molecule type" value="Genomic_DNA"/>
</dbReference>
<comment type="caution">
    <text evidence="2">The sequence shown here is derived from an EMBL/GenBank/DDBJ whole genome shotgun (WGS) entry which is preliminary data.</text>
</comment>